<dbReference type="Proteomes" id="UP000729402">
    <property type="component" value="Unassembled WGS sequence"/>
</dbReference>
<gene>
    <name evidence="3" type="ORF">GUJ93_ZPchr0001g30413</name>
</gene>
<dbReference type="PANTHER" id="PTHR33210:SF28">
    <property type="entry name" value="OS01G0201600 PROTEIN"/>
    <property type="match status" value="1"/>
</dbReference>
<feature type="region of interest" description="Disordered" evidence="1">
    <location>
        <begin position="25"/>
        <end position="201"/>
    </location>
</feature>
<keyword evidence="4" id="KW-1185">Reference proteome</keyword>
<feature type="signal peptide" evidence="2">
    <location>
        <begin position="1"/>
        <end position="18"/>
    </location>
</feature>
<feature type="compositionally biased region" description="Low complexity" evidence="1">
    <location>
        <begin position="110"/>
        <end position="138"/>
    </location>
</feature>
<feature type="compositionally biased region" description="Low complexity" evidence="1">
    <location>
        <begin position="59"/>
        <end position="75"/>
    </location>
</feature>
<evidence type="ECO:0000313" key="3">
    <source>
        <dbReference type="EMBL" id="KAG8052910.1"/>
    </source>
</evidence>
<dbReference type="AlphaFoldDB" id="A0A8J5R767"/>
<evidence type="ECO:0000256" key="1">
    <source>
        <dbReference type="SAM" id="MobiDB-lite"/>
    </source>
</evidence>
<dbReference type="InterPro" id="IPR039923">
    <property type="entry name" value="Protodermal_1"/>
</dbReference>
<evidence type="ECO:0000313" key="4">
    <source>
        <dbReference type="Proteomes" id="UP000729402"/>
    </source>
</evidence>
<reference evidence="3" key="2">
    <citation type="submission" date="2021-02" db="EMBL/GenBank/DDBJ databases">
        <authorList>
            <person name="Kimball J.A."/>
            <person name="Haas M.W."/>
            <person name="Macchietto M."/>
            <person name="Kono T."/>
            <person name="Duquette J."/>
            <person name="Shao M."/>
        </authorList>
    </citation>
    <scope>NUCLEOTIDE SEQUENCE</scope>
    <source>
        <tissue evidence="3">Fresh leaf tissue</tissue>
    </source>
</reference>
<protein>
    <recommendedName>
        <fullName evidence="5">Meiosis 5</fullName>
    </recommendedName>
</protein>
<evidence type="ECO:0000256" key="2">
    <source>
        <dbReference type="SAM" id="SignalP"/>
    </source>
</evidence>
<comment type="caution">
    <text evidence="3">The sequence shown here is derived from an EMBL/GenBank/DDBJ whole genome shotgun (WGS) entry which is preliminary data.</text>
</comment>
<dbReference type="EMBL" id="JAAALK010000288">
    <property type="protein sequence ID" value="KAG8052910.1"/>
    <property type="molecule type" value="Genomic_DNA"/>
</dbReference>
<evidence type="ECO:0008006" key="5">
    <source>
        <dbReference type="Google" id="ProtNLM"/>
    </source>
</evidence>
<sequence>MVMARGLFLLVALGAALAFVSVGVESRSSPMDKASQEDRVKPDCVPAFDPRSFPGHGGTTTPLPSHGGSGTTPSHGSGGYGATPTAPSHGGSGSGTLPVPSHGGGYGTTPAAPSHGGYGSSPAAPSHGGYGSSPAAPSTGGGYGGSPTAPSHGGGYGSSPSTPSHGGYGSSPTPSHGGAYGGGGSTPTPTPYTGGHGLIPVDPTSPGTCDYWRSHPMEIWSALGRWPGSVGHFFGSAGGAAAGGTGVSIQDALSNTRADSAGALLREGAAALLNSMTRAGFPYTTEQVRTAFALAAAGGSDHAAAAQAAAFKKANEGRA</sequence>
<dbReference type="OrthoDB" id="696797at2759"/>
<proteinExistence type="predicted"/>
<organism evidence="3 4">
    <name type="scientific">Zizania palustris</name>
    <name type="common">Northern wild rice</name>
    <dbReference type="NCBI Taxonomy" id="103762"/>
    <lineage>
        <taxon>Eukaryota</taxon>
        <taxon>Viridiplantae</taxon>
        <taxon>Streptophyta</taxon>
        <taxon>Embryophyta</taxon>
        <taxon>Tracheophyta</taxon>
        <taxon>Spermatophyta</taxon>
        <taxon>Magnoliopsida</taxon>
        <taxon>Liliopsida</taxon>
        <taxon>Poales</taxon>
        <taxon>Poaceae</taxon>
        <taxon>BOP clade</taxon>
        <taxon>Oryzoideae</taxon>
        <taxon>Oryzeae</taxon>
        <taxon>Zizaniinae</taxon>
        <taxon>Zizania</taxon>
    </lineage>
</organism>
<dbReference type="PANTHER" id="PTHR33210">
    <property type="entry name" value="PROTODERMAL FACTOR 1"/>
    <property type="match status" value="1"/>
</dbReference>
<feature type="compositionally biased region" description="Low complexity" evidence="1">
    <location>
        <begin position="158"/>
        <end position="177"/>
    </location>
</feature>
<feature type="chain" id="PRO_5035189052" description="Meiosis 5" evidence="2">
    <location>
        <begin position="19"/>
        <end position="319"/>
    </location>
</feature>
<accession>A0A8J5R767</accession>
<keyword evidence="2" id="KW-0732">Signal</keyword>
<name>A0A8J5R767_ZIZPA</name>
<reference evidence="3" key="1">
    <citation type="journal article" date="2021" name="bioRxiv">
        <title>Whole Genome Assembly and Annotation of Northern Wild Rice, Zizania palustris L., Supports a Whole Genome Duplication in the Zizania Genus.</title>
        <authorList>
            <person name="Haas M."/>
            <person name="Kono T."/>
            <person name="Macchietto M."/>
            <person name="Millas R."/>
            <person name="McGilp L."/>
            <person name="Shao M."/>
            <person name="Duquette J."/>
            <person name="Hirsch C.N."/>
            <person name="Kimball J."/>
        </authorList>
    </citation>
    <scope>NUCLEOTIDE SEQUENCE</scope>
    <source>
        <tissue evidence="3">Fresh leaf tissue</tissue>
    </source>
</reference>